<dbReference type="AlphaFoldDB" id="A0A397I9U6"/>
<protein>
    <submittedName>
        <fullName evidence="1">Uncharacterized protein</fullName>
    </submittedName>
</protein>
<reference evidence="1 2" key="1">
    <citation type="submission" date="2018-08" db="EMBL/GenBank/DDBJ databases">
        <title>Genome and evolution of the arbuscular mycorrhizal fungus Diversispora epigaea (formerly Glomus versiforme) and its bacterial endosymbionts.</title>
        <authorList>
            <person name="Sun X."/>
            <person name="Fei Z."/>
            <person name="Harrison M."/>
        </authorList>
    </citation>
    <scope>NUCLEOTIDE SEQUENCE [LARGE SCALE GENOMIC DNA]</scope>
    <source>
        <strain evidence="1 2">IT104</strain>
    </source>
</reference>
<dbReference type="EMBL" id="PQFF01000224">
    <property type="protein sequence ID" value="RHZ72579.1"/>
    <property type="molecule type" value="Genomic_DNA"/>
</dbReference>
<accession>A0A397I9U6</accession>
<gene>
    <name evidence="1" type="ORF">Glove_242g130</name>
</gene>
<sequence length="126" mass="14233">MKFLPALSLSSKIPKSYMSKKPEEEKLDLILTPNEVWIDQHGWTAYYAVMKIFATFGLARNRRRDNGSLCMFHFKELSNLCEVSNGIKRGNLAPNAFSARADPNIHPNIQLEPIGDAWILLKVGVS</sequence>
<dbReference type="Proteomes" id="UP000266861">
    <property type="component" value="Unassembled WGS sequence"/>
</dbReference>
<organism evidence="1 2">
    <name type="scientific">Diversispora epigaea</name>
    <dbReference type="NCBI Taxonomy" id="1348612"/>
    <lineage>
        <taxon>Eukaryota</taxon>
        <taxon>Fungi</taxon>
        <taxon>Fungi incertae sedis</taxon>
        <taxon>Mucoromycota</taxon>
        <taxon>Glomeromycotina</taxon>
        <taxon>Glomeromycetes</taxon>
        <taxon>Diversisporales</taxon>
        <taxon>Diversisporaceae</taxon>
        <taxon>Diversispora</taxon>
    </lineage>
</organism>
<name>A0A397I9U6_9GLOM</name>
<dbReference type="OrthoDB" id="2407064at2759"/>
<proteinExistence type="predicted"/>
<keyword evidence="2" id="KW-1185">Reference proteome</keyword>
<evidence type="ECO:0000313" key="2">
    <source>
        <dbReference type="Proteomes" id="UP000266861"/>
    </source>
</evidence>
<comment type="caution">
    <text evidence="1">The sequence shown here is derived from an EMBL/GenBank/DDBJ whole genome shotgun (WGS) entry which is preliminary data.</text>
</comment>
<evidence type="ECO:0000313" key="1">
    <source>
        <dbReference type="EMBL" id="RHZ72579.1"/>
    </source>
</evidence>